<comment type="caution">
    <text evidence="2">The sequence shown here is derived from an EMBL/GenBank/DDBJ whole genome shotgun (WGS) entry which is preliminary data.</text>
</comment>
<dbReference type="InterPro" id="IPR031982">
    <property type="entry name" value="PilE-like"/>
</dbReference>
<keyword evidence="1" id="KW-1133">Transmembrane helix</keyword>
<keyword evidence="3" id="KW-1185">Reference proteome</keyword>
<dbReference type="NCBIfam" id="TIGR02532">
    <property type="entry name" value="IV_pilin_GFxxxE"/>
    <property type="match status" value="1"/>
</dbReference>
<accession>A0A2N8KTP7</accession>
<dbReference type="OrthoDB" id="8592370at2"/>
<dbReference type="Pfam" id="PF07963">
    <property type="entry name" value="N_methyl"/>
    <property type="match status" value="1"/>
</dbReference>
<dbReference type="InterPro" id="IPR012902">
    <property type="entry name" value="N_methyl_site"/>
</dbReference>
<feature type="transmembrane region" description="Helical" evidence="1">
    <location>
        <begin position="38"/>
        <end position="57"/>
    </location>
</feature>
<dbReference type="PROSITE" id="PS00409">
    <property type="entry name" value="PROKAR_NTER_METHYL"/>
    <property type="match status" value="1"/>
</dbReference>
<keyword evidence="1" id="KW-0812">Transmembrane</keyword>
<dbReference type="PANTHER" id="PTHR30093">
    <property type="entry name" value="GENERAL SECRETION PATHWAY PROTEIN G"/>
    <property type="match status" value="1"/>
</dbReference>
<dbReference type="GO" id="GO:0043683">
    <property type="term" value="P:type IV pilus assembly"/>
    <property type="evidence" value="ECO:0007669"/>
    <property type="project" value="InterPro"/>
</dbReference>
<evidence type="ECO:0000313" key="2">
    <source>
        <dbReference type="EMBL" id="PND36835.1"/>
    </source>
</evidence>
<evidence type="ECO:0000313" key="3">
    <source>
        <dbReference type="Proteomes" id="UP000235916"/>
    </source>
</evidence>
<keyword evidence="1" id="KW-0472">Membrane</keyword>
<dbReference type="AlphaFoldDB" id="A0A2N8KTP7"/>
<dbReference type="Gene3D" id="3.30.700.10">
    <property type="entry name" value="Glycoprotein, Type 4 Pilin"/>
    <property type="match status" value="1"/>
</dbReference>
<sequence length="159" mass="16600">MILNTAPAVAPKSSTAAAPAYRRARPTAAQTGFTLVELMIAVVVLGILAAIAIPSYTSYVNKSRAKSGSADLAALALNMENRYQLQLSYPVNAAGTVATTTMFPAWAPTQSAYFNYTLVSTATSYTLTATGKGSLASCVLTLNNSNTRTATNACGFTTW</sequence>
<reference evidence="2 3" key="1">
    <citation type="submission" date="2018-01" db="EMBL/GenBank/DDBJ databases">
        <title>Draft genome sequence of Paucibacter aquatile CR182 isolated from freshwater of the Nakdong River.</title>
        <authorList>
            <person name="Choi A."/>
            <person name="Chung E.J."/>
        </authorList>
    </citation>
    <scope>NUCLEOTIDE SEQUENCE [LARGE SCALE GENOMIC DNA]</scope>
    <source>
        <strain evidence="2 3">CR182</strain>
    </source>
</reference>
<dbReference type="EMBL" id="POSP01000003">
    <property type="protein sequence ID" value="PND36835.1"/>
    <property type="molecule type" value="Genomic_DNA"/>
</dbReference>
<organism evidence="2 3">
    <name type="scientific">Kinneretia aquatilis</name>
    <dbReference type="NCBI Taxonomy" id="2070761"/>
    <lineage>
        <taxon>Bacteria</taxon>
        <taxon>Pseudomonadati</taxon>
        <taxon>Pseudomonadota</taxon>
        <taxon>Betaproteobacteria</taxon>
        <taxon>Burkholderiales</taxon>
        <taxon>Sphaerotilaceae</taxon>
        <taxon>Roseateles</taxon>
    </lineage>
</organism>
<dbReference type="Pfam" id="PF16732">
    <property type="entry name" value="ComP_DUS"/>
    <property type="match status" value="1"/>
</dbReference>
<dbReference type="InterPro" id="IPR045584">
    <property type="entry name" value="Pilin-like"/>
</dbReference>
<dbReference type="SUPFAM" id="SSF54523">
    <property type="entry name" value="Pili subunits"/>
    <property type="match status" value="1"/>
</dbReference>
<evidence type="ECO:0000256" key="1">
    <source>
        <dbReference type="SAM" id="Phobius"/>
    </source>
</evidence>
<name>A0A2N8KTP7_9BURK</name>
<proteinExistence type="predicted"/>
<dbReference type="PANTHER" id="PTHR30093:SF47">
    <property type="entry name" value="TYPE IV PILUS NON-CORE MINOR PILIN PILE"/>
    <property type="match status" value="1"/>
</dbReference>
<gene>
    <name evidence="2" type="ORF">C1O66_04310</name>
</gene>
<dbReference type="Proteomes" id="UP000235916">
    <property type="component" value="Unassembled WGS sequence"/>
</dbReference>
<protein>
    <submittedName>
        <fullName evidence="2">Pilus assembly protein PilE</fullName>
    </submittedName>
</protein>